<name>A0A8H3EWE3_9LECA</name>
<dbReference type="Proteomes" id="UP000664521">
    <property type="component" value="Unassembled WGS sequence"/>
</dbReference>
<evidence type="ECO:0000313" key="2">
    <source>
        <dbReference type="EMBL" id="CAF9910071.1"/>
    </source>
</evidence>
<evidence type="ECO:0000256" key="1">
    <source>
        <dbReference type="SAM" id="MobiDB-lite"/>
    </source>
</evidence>
<feature type="compositionally biased region" description="Polar residues" evidence="1">
    <location>
        <begin position="39"/>
        <end position="56"/>
    </location>
</feature>
<proteinExistence type="predicted"/>
<sequence length="77" mass="8433">MSSNSRTNGLTSQNLRAFDAAPKQQFKTWYNTPQNFEKVSQGISTSRPATGSANSKDQAKINAFNRAAESARAHQSK</sequence>
<reference evidence="2" key="1">
    <citation type="submission" date="2021-03" db="EMBL/GenBank/DDBJ databases">
        <authorList>
            <person name="Tagirdzhanova G."/>
        </authorList>
    </citation>
    <scope>NUCLEOTIDE SEQUENCE</scope>
</reference>
<comment type="caution">
    <text evidence="2">The sequence shown here is derived from an EMBL/GenBank/DDBJ whole genome shotgun (WGS) entry which is preliminary data.</text>
</comment>
<dbReference type="EMBL" id="CAJPDS010000008">
    <property type="protein sequence ID" value="CAF9910071.1"/>
    <property type="molecule type" value="Genomic_DNA"/>
</dbReference>
<protein>
    <submittedName>
        <fullName evidence="2">Uncharacterized protein</fullName>
    </submittedName>
</protein>
<gene>
    <name evidence="2" type="ORF">HETSPECPRED_009596</name>
</gene>
<dbReference type="AlphaFoldDB" id="A0A8H3EWE3"/>
<evidence type="ECO:0000313" key="3">
    <source>
        <dbReference type="Proteomes" id="UP000664521"/>
    </source>
</evidence>
<feature type="region of interest" description="Disordered" evidence="1">
    <location>
        <begin position="39"/>
        <end position="58"/>
    </location>
</feature>
<accession>A0A8H3EWE3</accession>
<keyword evidence="3" id="KW-1185">Reference proteome</keyword>
<organism evidence="2 3">
    <name type="scientific">Heterodermia speciosa</name>
    <dbReference type="NCBI Taxonomy" id="116794"/>
    <lineage>
        <taxon>Eukaryota</taxon>
        <taxon>Fungi</taxon>
        <taxon>Dikarya</taxon>
        <taxon>Ascomycota</taxon>
        <taxon>Pezizomycotina</taxon>
        <taxon>Lecanoromycetes</taxon>
        <taxon>OSLEUM clade</taxon>
        <taxon>Lecanoromycetidae</taxon>
        <taxon>Caliciales</taxon>
        <taxon>Physciaceae</taxon>
        <taxon>Heterodermia</taxon>
    </lineage>
</organism>